<feature type="domain" description="RRM" evidence="5">
    <location>
        <begin position="555"/>
        <end position="653"/>
    </location>
</feature>
<gene>
    <name evidence="6" type="ORF">DIURU_001131</name>
</gene>
<feature type="compositionally biased region" description="Basic residues" evidence="4">
    <location>
        <begin position="868"/>
        <end position="878"/>
    </location>
</feature>
<evidence type="ECO:0000259" key="5">
    <source>
        <dbReference type="PROSITE" id="PS50102"/>
    </source>
</evidence>
<dbReference type="SUPFAM" id="SSF54928">
    <property type="entry name" value="RNA-binding domain, RBD"/>
    <property type="match status" value="2"/>
</dbReference>
<keyword evidence="3" id="KW-0175">Coiled coil</keyword>
<sequence length="1045" mass="115010">MYPYYPAEDPLVLVPGWVARPPRAPGARHERRQRPPPAPAPHHHSYNNSYNGSYNYGGYSNPQLPTLSRASVASTTDNIPQPSRTVHIRNISPSVTLSEVLDTIEAGPIEYTKMYTRNTDAGIVQTCVVSFVNSEVCQQFHRRYTKSISNMQRLKLRLDHSDSLQIVVNDPSADTPGQDLIKLKTLNYILDHGATRAVTLAFTLDDIPADLVFSHEQEAQQSRAECAHSFIHHQCTKLGDVERFDVSLDASGASGSATVHFTSIDSAIKTLEFYTKRVANDLQRSQSGIPRKSKFRYDIKFTSVQFAKDRCDHRSTPPGSPEPVAAATITVEAAEAEADADANGVDDTSASGDDSRSPMLTVNGDYPTVVSPSSSAGRLSPPIGNSPTRSASSSVLGMGASSSVTSAPRPYPYHRHSRESSPVPPIALYPHTPQSPYDPQLAILPPAPYAPSADVLNKGNRSIYLGNLHPHTTIEEIANNVRAGGIVESIRYHPEKKVCFITFVDENIAYQFYLTHQLHHQLIIKGVDVTVGWAKVHSGPLLPEVATAVEAGASRNVYIGIRRQATSPAPKLPSEEVLRHDFSCFGDVEQINFFNNRDCGFVNFLNLADAVRVVSIFELPKQECLDHLAKVFKHEAQQVYDRYHRLKISFGKDRCGNPPKFSFKKKVGGAPGSTYQLYQDQLHNQVEQRKRQEQAKRQEAMRAMMVLSEKRQKQAKRKQRNPKATNAETSNNGTAAADATATESVPELPVQRSPKSPLAPSETSTSADDIIEDECTEDDSVVKAGEADINDATALAPSVSVTASPTLSPLKAGEADMVSESDDDDVSIIIDSDENPQVATKPPRQRRQAPCAQGRKKTGNRPQQQRPQHQHHDSRRQLSRNSSSASLSYYQAPPFVPQQSPGYYYPQAGAPRASRSPSYNGYYHQAPSPPYPQMSPQGQHYYTLASPSVYMSSAPVPHHGGNNRHYKQQQQMMAHYLAKQAAASPHPGHSPYGYPVPGEVGGGDYFGDYEYGYKYGGHQGAPPASYPAPYYYGGGNRRETARYRR</sequence>
<dbReference type="SMART" id="SM00360">
    <property type="entry name" value="RRM"/>
    <property type="match status" value="3"/>
</dbReference>
<name>A0A642UVB2_DIURU</name>
<dbReference type="InterPro" id="IPR012677">
    <property type="entry name" value="Nucleotide-bd_a/b_plait_sf"/>
</dbReference>
<dbReference type="InterPro" id="IPR035979">
    <property type="entry name" value="RBD_domain_sf"/>
</dbReference>
<keyword evidence="7" id="KW-1185">Reference proteome</keyword>
<feature type="domain" description="RRM" evidence="5">
    <location>
        <begin position="461"/>
        <end position="536"/>
    </location>
</feature>
<feature type="compositionally biased region" description="Low complexity" evidence="4">
    <location>
        <begin position="390"/>
        <end position="404"/>
    </location>
</feature>
<dbReference type="VEuPathDB" id="FungiDB:DIURU_001131"/>
<evidence type="ECO:0000256" key="3">
    <source>
        <dbReference type="SAM" id="Coils"/>
    </source>
</evidence>
<feature type="coiled-coil region" evidence="3">
    <location>
        <begin position="675"/>
        <end position="703"/>
    </location>
</feature>
<dbReference type="GO" id="GO:0010494">
    <property type="term" value="C:cytoplasmic stress granule"/>
    <property type="evidence" value="ECO:0007669"/>
    <property type="project" value="TreeGrafter"/>
</dbReference>
<evidence type="ECO:0000256" key="1">
    <source>
        <dbReference type="ARBA" id="ARBA00022884"/>
    </source>
</evidence>
<dbReference type="InterPro" id="IPR000504">
    <property type="entry name" value="RRM_dom"/>
</dbReference>
<dbReference type="EMBL" id="SWFT01000036">
    <property type="protein sequence ID" value="KAA8906189.1"/>
    <property type="molecule type" value="Genomic_DNA"/>
</dbReference>
<feature type="region of interest" description="Disordered" evidence="4">
    <location>
        <begin position="708"/>
        <end position="773"/>
    </location>
</feature>
<organism evidence="6 7">
    <name type="scientific">Diutina rugosa</name>
    <name type="common">Yeast</name>
    <name type="synonym">Candida rugosa</name>
    <dbReference type="NCBI Taxonomy" id="5481"/>
    <lineage>
        <taxon>Eukaryota</taxon>
        <taxon>Fungi</taxon>
        <taxon>Dikarya</taxon>
        <taxon>Ascomycota</taxon>
        <taxon>Saccharomycotina</taxon>
        <taxon>Pichiomycetes</taxon>
        <taxon>Debaryomycetaceae</taxon>
        <taxon>Diutina</taxon>
    </lineage>
</organism>
<dbReference type="Gene3D" id="3.30.70.330">
    <property type="match status" value="2"/>
</dbReference>
<feature type="compositionally biased region" description="Polar residues" evidence="4">
    <location>
        <begin position="370"/>
        <end position="389"/>
    </location>
</feature>
<dbReference type="AlphaFoldDB" id="A0A642UVB2"/>
<evidence type="ECO:0000256" key="2">
    <source>
        <dbReference type="PROSITE-ProRule" id="PRU00176"/>
    </source>
</evidence>
<dbReference type="PROSITE" id="PS50102">
    <property type="entry name" value="RRM"/>
    <property type="match status" value="2"/>
</dbReference>
<feature type="compositionally biased region" description="Basic and acidic residues" evidence="4">
    <location>
        <begin position="1036"/>
        <end position="1045"/>
    </location>
</feature>
<feature type="region of interest" description="Disordered" evidence="4">
    <location>
        <begin position="22"/>
        <end position="54"/>
    </location>
</feature>
<dbReference type="GeneID" id="54779784"/>
<protein>
    <recommendedName>
        <fullName evidence="5">RRM domain-containing protein</fullName>
    </recommendedName>
</protein>
<dbReference type="GO" id="GO:0003729">
    <property type="term" value="F:mRNA binding"/>
    <property type="evidence" value="ECO:0007669"/>
    <property type="project" value="TreeGrafter"/>
</dbReference>
<dbReference type="RefSeq" id="XP_034014009.1">
    <property type="nucleotide sequence ID" value="XM_034153642.1"/>
</dbReference>
<evidence type="ECO:0000313" key="6">
    <source>
        <dbReference type="EMBL" id="KAA8906189.1"/>
    </source>
</evidence>
<accession>A0A642UVB2</accession>
<feature type="compositionally biased region" description="Polar residues" evidence="4">
    <location>
        <begin position="722"/>
        <end position="733"/>
    </location>
</feature>
<feature type="region of interest" description="Disordered" evidence="4">
    <location>
        <begin position="336"/>
        <end position="422"/>
    </location>
</feature>
<dbReference type="OrthoDB" id="6407164at2759"/>
<feature type="region of interest" description="Disordered" evidence="4">
    <location>
        <begin position="833"/>
        <end position="885"/>
    </location>
</feature>
<feature type="region of interest" description="Disordered" evidence="4">
    <location>
        <begin position="1026"/>
        <end position="1045"/>
    </location>
</feature>
<proteinExistence type="predicted"/>
<evidence type="ECO:0000256" key="4">
    <source>
        <dbReference type="SAM" id="MobiDB-lite"/>
    </source>
</evidence>
<dbReference type="Proteomes" id="UP000449547">
    <property type="component" value="Unassembled WGS sequence"/>
</dbReference>
<evidence type="ECO:0000313" key="7">
    <source>
        <dbReference type="Proteomes" id="UP000449547"/>
    </source>
</evidence>
<reference evidence="6 7" key="1">
    <citation type="submission" date="2019-07" db="EMBL/GenBank/DDBJ databases">
        <title>Genome assembly of two rare yeast pathogens: Diutina rugosa and Trichomonascus ciferrii.</title>
        <authorList>
            <person name="Mixao V."/>
            <person name="Saus E."/>
            <person name="Hansen A."/>
            <person name="Lass-Flor C."/>
            <person name="Gabaldon T."/>
        </authorList>
    </citation>
    <scope>NUCLEOTIDE SEQUENCE [LARGE SCALE GENOMIC DNA]</scope>
    <source>
        <strain evidence="6 7">CBS 613</strain>
    </source>
</reference>
<dbReference type="PANTHER" id="PTHR14089">
    <property type="entry name" value="PRE-MRNA-SPLICING FACTOR RBM22"/>
    <property type="match status" value="1"/>
</dbReference>
<dbReference type="InterPro" id="IPR039171">
    <property type="entry name" value="Cwc2/Slt11"/>
</dbReference>
<dbReference type="PANTHER" id="PTHR14089:SF8">
    <property type="entry name" value="RNA-BINDING PROTEIN MRN1"/>
    <property type="match status" value="1"/>
</dbReference>
<comment type="caution">
    <text evidence="6">The sequence shown here is derived from an EMBL/GenBank/DDBJ whole genome shotgun (WGS) entry which is preliminary data.</text>
</comment>
<keyword evidence="1 2" id="KW-0694">RNA-binding</keyword>
<feature type="region of interest" description="Disordered" evidence="4">
    <location>
        <begin position="900"/>
        <end position="939"/>
    </location>
</feature>